<sequence length="385" mass="40536">MSDVNLKKLIGEALIEIVDAAKGGGRLVPIGLMSSGSELGSEEMALGGRLAQQQYPFIKVVMIGPRVKGFDDLEWIETDDCETDIQNAMEKALKEGRIKGAVALHYPFPLGVATVGMIHAPAKGNPLIISTSTGTSSANRVEAMVLNAVYGIAVAKARGIKKPEVGILNVDGAQMVYRSLRKLAEGGYDITFGSSVRSDGGPILRGNDLIAGSVDVCVIDTLTGNVLVKIFSAYNTGGNYEALGWGYGPSVGEGWPYVISIISRASGAHVIANAIYFTAEASLADLPSLVRGELERARNAGLEGILAQLESKGEGGKSQVEPPKPEPTDEEIHGIDVLTIEDAVKTLWASGIYAESAMGCTGPVVKVSSRFLDKAKEVLTEGGYL</sequence>
<name>A0A7V6ZE16_9BACT</name>
<dbReference type="AlphaFoldDB" id="A0A7V6ZE16"/>
<dbReference type="GO" id="GO:0006633">
    <property type="term" value="P:fatty acid biosynthetic process"/>
    <property type="evidence" value="ECO:0007669"/>
    <property type="project" value="InterPro"/>
</dbReference>
<dbReference type="Gene3D" id="3.40.718.10">
    <property type="entry name" value="Isopropylmalate Dehydrogenase"/>
    <property type="match status" value="1"/>
</dbReference>
<proteinExistence type="predicted"/>
<dbReference type="RefSeq" id="WP_273002676.1">
    <property type="nucleotide sequence ID" value="NZ_DURU01000075.1"/>
</dbReference>
<gene>
    <name evidence="1" type="ORF">GX397_04185</name>
</gene>
<dbReference type="SUPFAM" id="SSF53659">
    <property type="entry name" value="Isocitrate/Isopropylmalate dehydrogenase-like"/>
    <property type="match status" value="1"/>
</dbReference>
<accession>A0A7V6ZE16</accession>
<comment type="caution">
    <text evidence="1">The sequence shown here is derived from an EMBL/GenBank/DDBJ whole genome shotgun (WGS) entry which is preliminary data.</text>
</comment>
<dbReference type="Pfam" id="PF02504">
    <property type="entry name" value="FA_synthesis"/>
    <property type="match status" value="1"/>
</dbReference>
<organism evidence="1 2">
    <name type="scientific">Acetomicrobium hydrogeniformans</name>
    <dbReference type="NCBI Taxonomy" id="649746"/>
    <lineage>
        <taxon>Bacteria</taxon>
        <taxon>Thermotogati</taxon>
        <taxon>Synergistota</taxon>
        <taxon>Synergistia</taxon>
        <taxon>Synergistales</taxon>
        <taxon>Acetomicrobiaceae</taxon>
        <taxon>Acetomicrobium</taxon>
    </lineage>
</organism>
<dbReference type="Proteomes" id="UP000525027">
    <property type="component" value="Unassembled WGS sequence"/>
</dbReference>
<evidence type="ECO:0000313" key="2">
    <source>
        <dbReference type="Proteomes" id="UP000525027"/>
    </source>
</evidence>
<dbReference type="GO" id="GO:0016747">
    <property type="term" value="F:acyltransferase activity, transferring groups other than amino-acyl groups"/>
    <property type="evidence" value="ECO:0007669"/>
    <property type="project" value="InterPro"/>
</dbReference>
<evidence type="ECO:0000313" key="1">
    <source>
        <dbReference type="EMBL" id="HHZ04250.1"/>
    </source>
</evidence>
<dbReference type="InterPro" id="IPR003664">
    <property type="entry name" value="FA_synthesis"/>
</dbReference>
<reference evidence="1 2" key="1">
    <citation type="journal article" date="2020" name="Biotechnol. Biofuels">
        <title>New insights from the biogas microbiome by comprehensive genome-resolved metagenomics of nearly 1600 species originating from multiple anaerobic digesters.</title>
        <authorList>
            <person name="Campanaro S."/>
            <person name="Treu L."/>
            <person name="Rodriguez-R L.M."/>
            <person name="Kovalovszki A."/>
            <person name="Ziels R.M."/>
            <person name="Maus I."/>
            <person name="Zhu X."/>
            <person name="Kougias P.G."/>
            <person name="Basile A."/>
            <person name="Luo G."/>
            <person name="Schluter A."/>
            <person name="Konstantinidis K.T."/>
            <person name="Angelidaki I."/>
        </authorList>
    </citation>
    <scope>NUCLEOTIDE SEQUENCE [LARGE SCALE GENOMIC DNA]</scope>
    <source>
        <strain evidence="1">AS25fmACSIPFO_94</strain>
    </source>
</reference>
<dbReference type="EMBL" id="DURU01000075">
    <property type="protein sequence ID" value="HHZ04250.1"/>
    <property type="molecule type" value="Genomic_DNA"/>
</dbReference>
<dbReference type="NCBIfam" id="NF040747">
    <property type="entry name" value="reduct_C_alpha"/>
    <property type="match status" value="1"/>
</dbReference>
<protein>
    <submittedName>
        <fullName evidence="1">Glycine reductase</fullName>
    </submittedName>
</protein>